<comment type="caution">
    <text evidence="1">The sequence shown here is derived from an EMBL/GenBank/DDBJ whole genome shotgun (WGS) entry which is preliminary data.</text>
</comment>
<keyword evidence="2" id="KW-1185">Reference proteome</keyword>
<dbReference type="EMBL" id="BGZK01000477">
    <property type="protein sequence ID" value="GBP46105.1"/>
    <property type="molecule type" value="Genomic_DNA"/>
</dbReference>
<name>A0A4C1W7J1_EUMVA</name>
<evidence type="ECO:0000313" key="2">
    <source>
        <dbReference type="Proteomes" id="UP000299102"/>
    </source>
</evidence>
<organism evidence="1 2">
    <name type="scientific">Eumeta variegata</name>
    <name type="common">Bagworm moth</name>
    <name type="synonym">Eumeta japonica</name>
    <dbReference type="NCBI Taxonomy" id="151549"/>
    <lineage>
        <taxon>Eukaryota</taxon>
        <taxon>Metazoa</taxon>
        <taxon>Ecdysozoa</taxon>
        <taxon>Arthropoda</taxon>
        <taxon>Hexapoda</taxon>
        <taxon>Insecta</taxon>
        <taxon>Pterygota</taxon>
        <taxon>Neoptera</taxon>
        <taxon>Endopterygota</taxon>
        <taxon>Lepidoptera</taxon>
        <taxon>Glossata</taxon>
        <taxon>Ditrysia</taxon>
        <taxon>Tineoidea</taxon>
        <taxon>Psychidae</taxon>
        <taxon>Oiketicinae</taxon>
        <taxon>Eumeta</taxon>
    </lineage>
</organism>
<dbReference type="Proteomes" id="UP000299102">
    <property type="component" value="Unassembled WGS sequence"/>
</dbReference>
<evidence type="ECO:0000313" key="1">
    <source>
        <dbReference type="EMBL" id="GBP46105.1"/>
    </source>
</evidence>
<proteinExistence type="predicted"/>
<gene>
    <name evidence="1" type="ORF">EVAR_26550_1</name>
</gene>
<accession>A0A4C1W7J1</accession>
<reference evidence="1 2" key="1">
    <citation type="journal article" date="2019" name="Commun. Biol.">
        <title>The bagworm genome reveals a unique fibroin gene that provides high tensile strength.</title>
        <authorList>
            <person name="Kono N."/>
            <person name="Nakamura H."/>
            <person name="Ohtoshi R."/>
            <person name="Tomita M."/>
            <person name="Numata K."/>
            <person name="Arakawa K."/>
        </authorList>
    </citation>
    <scope>NUCLEOTIDE SEQUENCE [LARGE SCALE GENOMIC DNA]</scope>
</reference>
<protein>
    <submittedName>
        <fullName evidence="1">Uncharacterized protein</fullName>
    </submittedName>
</protein>
<dbReference type="AlphaFoldDB" id="A0A4C1W7J1"/>
<sequence length="79" mass="8982">MFHRVGPVLTSMGATRLQVVSAAHGNLRLRRVKIGYLMDEKVASLTREGVDREERGLVEEDCEVMEREWATGTLNHNMK</sequence>